<evidence type="ECO:0000313" key="4">
    <source>
        <dbReference type="Proteomes" id="UP000596661"/>
    </source>
</evidence>
<evidence type="ECO:0000313" key="3">
    <source>
        <dbReference type="EnsemblPlants" id="cds.evm.model.04.465"/>
    </source>
</evidence>
<sequence length="74" mass="7923">MGFQVNLASLVACLALCFLVAAAHEGHNHTPGMDMTPSPQPHDHGANHGSIAYPSFMVGVFALAFPFLAFWQRA</sequence>
<keyword evidence="1" id="KW-0812">Transmembrane</keyword>
<feature type="chain" id="PRO_5030620688" evidence="2">
    <location>
        <begin position="24"/>
        <end position="74"/>
    </location>
</feature>
<dbReference type="EMBL" id="UZAU01000359">
    <property type="status" value="NOT_ANNOTATED_CDS"/>
    <property type="molecule type" value="Genomic_DNA"/>
</dbReference>
<keyword evidence="2" id="KW-0732">Signal</keyword>
<keyword evidence="4" id="KW-1185">Reference proteome</keyword>
<keyword evidence="1" id="KW-1133">Transmembrane helix</keyword>
<feature type="signal peptide" evidence="2">
    <location>
        <begin position="1"/>
        <end position="23"/>
    </location>
</feature>
<dbReference type="AlphaFoldDB" id="A0A803PHJ2"/>
<proteinExistence type="predicted"/>
<feature type="transmembrane region" description="Helical" evidence="1">
    <location>
        <begin position="51"/>
        <end position="71"/>
    </location>
</feature>
<evidence type="ECO:0000256" key="1">
    <source>
        <dbReference type="SAM" id="Phobius"/>
    </source>
</evidence>
<reference evidence="3" key="1">
    <citation type="submission" date="2018-11" db="EMBL/GenBank/DDBJ databases">
        <authorList>
            <person name="Grassa J C."/>
        </authorList>
    </citation>
    <scope>NUCLEOTIDE SEQUENCE [LARGE SCALE GENOMIC DNA]</scope>
</reference>
<dbReference type="EnsemblPlants" id="evm.model.04.465">
    <property type="protein sequence ID" value="cds.evm.model.04.465"/>
    <property type="gene ID" value="evm.TU.04.465"/>
</dbReference>
<evidence type="ECO:0000256" key="2">
    <source>
        <dbReference type="SAM" id="SignalP"/>
    </source>
</evidence>
<dbReference type="Gramene" id="evm.model.04.465">
    <property type="protein sequence ID" value="cds.evm.model.04.465"/>
    <property type="gene ID" value="evm.TU.04.465"/>
</dbReference>
<accession>A0A803PHJ2</accession>
<keyword evidence="1" id="KW-0472">Membrane</keyword>
<name>A0A803PHJ2_CANSA</name>
<protein>
    <submittedName>
        <fullName evidence="3">Uncharacterized protein</fullName>
    </submittedName>
</protein>
<dbReference type="Proteomes" id="UP000596661">
    <property type="component" value="Chromosome 4"/>
</dbReference>
<reference evidence="3" key="2">
    <citation type="submission" date="2021-03" db="UniProtKB">
        <authorList>
            <consortium name="EnsemblPlants"/>
        </authorList>
    </citation>
    <scope>IDENTIFICATION</scope>
</reference>
<organism evidence="3 4">
    <name type="scientific">Cannabis sativa</name>
    <name type="common">Hemp</name>
    <name type="synonym">Marijuana</name>
    <dbReference type="NCBI Taxonomy" id="3483"/>
    <lineage>
        <taxon>Eukaryota</taxon>
        <taxon>Viridiplantae</taxon>
        <taxon>Streptophyta</taxon>
        <taxon>Embryophyta</taxon>
        <taxon>Tracheophyta</taxon>
        <taxon>Spermatophyta</taxon>
        <taxon>Magnoliopsida</taxon>
        <taxon>eudicotyledons</taxon>
        <taxon>Gunneridae</taxon>
        <taxon>Pentapetalae</taxon>
        <taxon>rosids</taxon>
        <taxon>fabids</taxon>
        <taxon>Rosales</taxon>
        <taxon>Cannabaceae</taxon>
        <taxon>Cannabis</taxon>
    </lineage>
</organism>